<dbReference type="InterPro" id="IPR011989">
    <property type="entry name" value="ARM-like"/>
</dbReference>
<feature type="non-terminal residue" evidence="1">
    <location>
        <position position="1"/>
    </location>
</feature>
<dbReference type="Gene3D" id="1.25.10.10">
    <property type="entry name" value="Leucine-rich Repeat Variant"/>
    <property type="match status" value="1"/>
</dbReference>
<gene>
    <name evidence="1" type="ORF">EZS28_050138</name>
</gene>
<dbReference type="EMBL" id="SNRW01036492">
    <property type="protein sequence ID" value="KAA6354335.1"/>
    <property type="molecule type" value="Genomic_DNA"/>
</dbReference>
<organism evidence="1 2">
    <name type="scientific">Streblomastix strix</name>
    <dbReference type="NCBI Taxonomy" id="222440"/>
    <lineage>
        <taxon>Eukaryota</taxon>
        <taxon>Metamonada</taxon>
        <taxon>Preaxostyla</taxon>
        <taxon>Oxymonadida</taxon>
        <taxon>Streblomastigidae</taxon>
        <taxon>Streblomastix</taxon>
    </lineage>
</organism>
<name>A0A5J4TA63_9EUKA</name>
<proteinExistence type="predicted"/>
<dbReference type="AlphaFoldDB" id="A0A5J4TA63"/>
<comment type="caution">
    <text evidence="1">The sequence shown here is derived from an EMBL/GenBank/DDBJ whole genome shotgun (WGS) entry which is preliminary data.</text>
</comment>
<evidence type="ECO:0000313" key="2">
    <source>
        <dbReference type="Proteomes" id="UP000324800"/>
    </source>
</evidence>
<reference evidence="1 2" key="1">
    <citation type="submission" date="2019-03" db="EMBL/GenBank/DDBJ databases">
        <title>Single cell metagenomics reveals metabolic interactions within the superorganism composed of flagellate Streblomastix strix and complex community of Bacteroidetes bacteria on its surface.</title>
        <authorList>
            <person name="Treitli S.C."/>
            <person name="Kolisko M."/>
            <person name="Husnik F."/>
            <person name="Keeling P."/>
            <person name="Hampl V."/>
        </authorList>
    </citation>
    <scope>NUCLEOTIDE SEQUENCE [LARGE SCALE GENOMIC DNA]</scope>
    <source>
        <strain evidence="1">ST1C</strain>
    </source>
</reference>
<accession>A0A5J4TA63</accession>
<protein>
    <submittedName>
        <fullName evidence="1">Uncharacterized protein</fullName>
    </submittedName>
</protein>
<evidence type="ECO:0000313" key="1">
    <source>
        <dbReference type="EMBL" id="KAA6354335.1"/>
    </source>
</evidence>
<dbReference type="Proteomes" id="UP000324800">
    <property type="component" value="Unassembled WGS sequence"/>
</dbReference>
<sequence>NHEQILSSDFIAKASEAISSTKPDAVVQNMLHLLFKLVENGDETTRQQVQELVAAEKVEELTRHNNPGVASNAKKLLPHIVAPQLGGTGFEGKGA</sequence>